<dbReference type="PANTHER" id="PTHR37542">
    <property type="entry name" value="HELO DOMAIN-CONTAINING PROTEIN-RELATED"/>
    <property type="match status" value="1"/>
</dbReference>
<feature type="zinc finger region" description="C3H1-type" evidence="1">
    <location>
        <begin position="330"/>
        <end position="359"/>
    </location>
</feature>
<protein>
    <submittedName>
        <fullName evidence="4">Peroxisomal membrane protein PAS20</fullName>
    </submittedName>
</protein>
<feature type="region of interest" description="Disordered" evidence="2">
    <location>
        <begin position="371"/>
        <end position="407"/>
    </location>
</feature>
<dbReference type="InterPro" id="IPR038305">
    <property type="entry name" value="HeLo_sf"/>
</dbReference>
<keyword evidence="1" id="KW-0479">Metal-binding</keyword>
<proteinExistence type="predicted"/>
<comment type="caution">
    <text evidence="4">The sequence shown here is derived from an EMBL/GenBank/DDBJ whole genome shotgun (WGS) entry which is preliminary data.</text>
</comment>
<dbReference type="Proteomes" id="UP001172673">
    <property type="component" value="Unassembled WGS sequence"/>
</dbReference>
<evidence type="ECO:0000256" key="1">
    <source>
        <dbReference type="PROSITE-ProRule" id="PRU00723"/>
    </source>
</evidence>
<dbReference type="AlphaFoldDB" id="A0AA38XNL5"/>
<dbReference type="GO" id="GO:0008270">
    <property type="term" value="F:zinc ion binding"/>
    <property type="evidence" value="ECO:0007669"/>
    <property type="project" value="UniProtKB-KW"/>
</dbReference>
<dbReference type="EMBL" id="JAPDRK010000001">
    <property type="protein sequence ID" value="KAJ9616636.1"/>
    <property type="molecule type" value="Genomic_DNA"/>
</dbReference>
<feature type="region of interest" description="Disordered" evidence="2">
    <location>
        <begin position="417"/>
        <end position="436"/>
    </location>
</feature>
<dbReference type="InterPro" id="IPR029498">
    <property type="entry name" value="HeLo_dom"/>
</dbReference>
<evidence type="ECO:0000313" key="4">
    <source>
        <dbReference type="EMBL" id="KAJ9616636.1"/>
    </source>
</evidence>
<feature type="domain" description="C3H1-type" evidence="3">
    <location>
        <begin position="330"/>
        <end position="359"/>
    </location>
</feature>
<accession>A0AA38XNL5</accession>
<dbReference type="InterPro" id="IPR000571">
    <property type="entry name" value="Znf_CCCH"/>
</dbReference>
<dbReference type="Gene3D" id="6.10.250.3160">
    <property type="match status" value="1"/>
</dbReference>
<dbReference type="Pfam" id="PF14479">
    <property type="entry name" value="HeLo"/>
    <property type="match status" value="1"/>
</dbReference>
<name>A0AA38XNL5_9EURO</name>
<gene>
    <name evidence="4" type="primary">PEX13_1</name>
    <name evidence="4" type="ORF">H2200_000355</name>
</gene>
<sequence length="436" mass="48754">MAEVIGIVASAISVAGLFKACIEAFEVIKAARKQELDFHKAVLKLQIEKCRLYTWGEAMGLTSPPDPGQPRPLETFEFKSVVVDILSMLLRLFSDTSKLEDRYGCRVDKEAITSAQPAVTLGGTDHIGNLSASFSNFQFNNNEVDTSLKKKLKWLVHDRKKFPALVSEAREFIDGLQDITNSISPAGVQTQAAAHRIQQVSQPDTLQLLADVCETDYPVFSDAASVRLEIVSMSPTRRHEIEQWTNDIELSENKFTELESMTVTEMKHRLLQYMSRERVPTVGGNLDDGLYLYDSELGEHVTTFRVPPSQIDPSVKAALSLFPKLRSKENAKDTLCRNVTIYGKCRYEDKGCRYNHTIQKEGLEVTPTRAAEDGTMPSAQPKPFRVVSNPRYNRGHVDPDELGPYISDGKLRGLQTLPLQPMPLPDESIKPPQTDT</sequence>
<keyword evidence="5" id="KW-1185">Reference proteome</keyword>
<evidence type="ECO:0000256" key="2">
    <source>
        <dbReference type="SAM" id="MobiDB-lite"/>
    </source>
</evidence>
<evidence type="ECO:0000313" key="5">
    <source>
        <dbReference type="Proteomes" id="UP001172673"/>
    </source>
</evidence>
<reference evidence="4" key="1">
    <citation type="submission" date="2022-10" db="EMBL/GenBank/DDBJ databases">
        <title>Culturing micro-colonial fungi from biological soil crusts in the Mojave desert and describing Neophaeococcomyces mojavensis, and introducing the new genera and species Taxawa tesnikishii.</title>
        <authorList>
            <person name="Kurbessoian T."/>
            <person name="Stajich J.E."/>
        </authorList>
    </citation>
    <scope>NUCLEOTIDE SEQUENCE</scope>
    <source>
        <strain evidence="4">TK_41</strain>
    </source>
</reference>
<dbReference type="Gene3D" id="1.20.120.1020">
    <property type="entry name" value="Prion-inhibition and propagation, HeLo domain"/>
    <property type="match status" value="1"/>
</dbReference>
<keyword evidence="1" id="KW-0862">Zinc</keyword>
<keyword evidence="1" id="KW-0863">Zinc-finger</keyword>
<dbReference type="PROSITE" id="PS50103">
    <property type="entry name" value="ZF_C3H1"/>
    <property type="match status" value="1"/>
</dbReference>
<organism evidence="4 5">
    <name type="scientific">Cladophialophora chaetospira</name>
    <dbReference type="NCBI Taxonomy" id="386627"/>
    <lineage>
        <taxon>Eukaryota</taxon>
        <taxon>Fungi</taxon>
        <taxon>Dikarya</taxon>
        <taxon>Ascomycota</taxon>
        <taxon>Pezizomycotina</taxon>
        <taxon>Eurotiomycetes</taxon>
        <taxon>Chaetothyriomycetidae</taxon>
        <taxon>Chaetothyriales</taxon>
        <taxon>Herpotrichiellaceae</taxon>
        <taxon>Cladophialophora</taxon>
    </lineage>
</organism>
<dbReference type="Pfam" id="PF25586">
    <property type="entry name" value="zf-CCCH_PAN3"/>
    <property type="match status" value="1"/>
</dbReference>
<evidence type="ECO:0000259" key="3">
    <source>
        <dbReference type="PROSITE" id="PS50103"/>
    </source>
</evidence>